<comment type="catalytic activity">
    <reaction evidence="16">
        <text>(6S)-5,6,7,8-tetrahydrofolyl-(gamma-L-Glu)(n) + L-glutamate + ATP = (6S)-5,6,7,8-tetrahydrofolyl-(gamma-L-Glu)(n+1) + ADP + phosphate + H(+)</text>
        <dbReference type="Rhea" id="RHEA:10580"/>
        <dbReference type="Rhea" id="RHEA-COMP:14738"/>
        <dbReference type="Rhea" id="RHEA-COMP:14740"/>
        <dbReference type="ChEBI" id="CHEBI:15378"/>
        <dbReference type="ChEBI" id="CHEBI:29985"/>
        <dbReference type="ChEBI" id="CHEBI:30616"/>
        <dbReference type="ChEBI" id="CHEBI:43474"/>
        <dbReference type="ChEBI" id="CHEBI:141005"/>
        <dbReference type="ChEBI" id="CHEBI:456216"/>
        <dbReference type="EC" id="6.3.2.17"/>
    </reaction>
</comment>
<reference evidence="21" key="1">
    <citation type="journal article" date="2014" name="Int. J. Syst. Evol. Microbiol.">
        <title>Complete genome sequence of Corynebacterium casei LMG S-19264T (=DSM 44701T), isolated from a smear-ripened cheese.</title>
        <authorList>
            <consortium name="US DOE Joint Genome Institute (JGI-PGF)"/>
            <person name="Walter F."/>
            <person name="Albersmeier A."/>
            <person name="Kalinowski J."/>
            <person name="Ruckert C."/>
        </authorList>
    </citation>
    <scope>NUCLEOTIDE SEQUENCE</scope>
    <source>
        <strain evidence="21">JCM 3276</strain>
    </source>
</reference>
<keyword evidence="9 18" id="KW-0436">Ligase</keyword>
<sequence length="448" mass="47337">MLDELRQVESELDTRWPETKIEPSLARISALAHLLGDPQRTYPVVQIAGTNGKSSTTRMIDALFTRLGLRTGRYTSPHLQLVTERIGLDGAPIDPVRYVEVYRDVEPLLAMVDGKSEVPLTKFEVLTAMAYSAFADAPVDVAVVETGLGGSWDATSIVEPRVAVVGPVGIDHVEYLGPDLLSIAREKAGIIKPGSIAVLAEQDPGVARVLLERCAEMDATVARQGMEFGVHHRDVAVGGQMIAIQGLGGVYDEIFLPLHGAHQADNAARALAAVEAFFGAGADRRLDIDAVREAFATVVVPGRMERMRTAPSVFIDAAHNPHGAAALAAALDAEFEFRTLVGVVGVMADKDVAGILTALEPVFSDLVVTTNSSPRAMDPDLLAGLAVDVFGDERVTVAPRLDDAVETAVGIAEETDDPNEPVSGGGVVITGSVVTAGEARTLFGKEPA</sequence>
<dbReference type="Proteomes" id="UP000660680">
    <property type="component" value="Unassembled WGS sequence"/>
</dbReference>
<evidence type="ECO:0000256" key="6">
    <source>
        <dbReference type="ARBA" id="ARBA00013023"/>
    </source>
</evidence>
<keyword evidence="12 18" id="KW-0067">ATP-binding</keyword>
<dbReference type="Pfam" id="PF02875">
    <property type="entry name" value="Mur_ligase_C"/>
    <property type="match status" value="1"/>
</dbReference>
<evidence type="ECO:0000256" key="10">
    <source>
        <dbReference type="ARBA" id="ARBA00022723"/>
    </source>
</evidence>
<dbReference type="PIRSF" id="PIRSF001563">
    <property type="entry name" value="Folylpolyglu_synth"/>
    <property type="match status" value="1"/>
</dbReference>
<dbReference type="Gene3D" id="3.90.190.20">
    <property type="entry name" value="Mur ligase, C-terminal domain"/>
    <property type="match status" value="1"/>
</dbReference>
<keyword evidence="11 18" id="KW-0547">Nucleotide-binding</keyword>
<organism evidence="21 22">
    <name type="scientific">Actinokineospora fastidiosa</name>
    <dbReference type="NCBI Taxonomy" id="1816"/>
    <lineage>
        <taxon>Bacteria</taxon>
        <taxon>Bacillati</taxon>
        <taxon>Actinomycetota</taxon>
        <taxon>Actinomycetes</taxon>
        <taxon>Pseudonocardiales</taxon>
        <taxon>Pseudonocardiaceae</taxon>
        <taxon>Actinokineospora</taxon>
    </lineage>
</organism>
<comment type="pathway">
    <text evidence="2">Cofactor biosynthesis; tetrahydrofolate biosynthesis; 7,8-dihydrofolate from 2-amino-4-hydroxy-6-hydroxymethyl-7,8-dihydropteridine diphosphate and 4-aminobenzoate: step 2/2.</text>
</comment>
<dbReference type="RefSeq" id="WP_189212131.1">
    <property type="nucleotide sequence ID" value="NZ_BMRB01000003.1"/>
</dbReference>
<evidence type="ECO:0000256" key="9">
    <source>
        <dbReference type="ARBA" id="ARBA00022598"/>
    </source>
</evidence>
<evidence type="ECO:0000256" key="5">
    <source>
        <dbReference type="ARBA" id="ARBA00011245"/>
    </source>
</evidence>
<dbReference type="InterPro" id="IPR018109">
    <property type="entry name" value="Folylpolyglutamate_synth_CS"/>
</dbReference>
<evidence type="ECO:0000256" key="14">
    <source>
        <dbReference type="ARBA" id="ARBA00022909"/>
    </source>
</evidence>
<dbReference type="PANTHER" id="PTHR11136">
    <property type="entry name" value="FOLYLPOLYGLUTAMATE SYNTHASE-RELATED"/>
    <property type="match status" value="1"/>
</dbReference>
<dbReference type="Gene3D" id="3.40.1190.10">
    <property type="entry name" value="Mur-like, catalytic domain"/>
    <property type="match status" value="1"/>
</dbReference>
<evidence type="ECO:0000256" key="8">
    <source>
        <dbReference type="ARBA" id="ARBA00019357"/>
    </source>
</evidence>
<comment type="cofactor">
    <cofactor evidence="1">
        <name>Mg(2+)</name>
        <dbReference type="ChEBI" id="CHEBI:18420"/>
    </cofactor>
</comment>
<dbReference type="PROSITE" id="PS01012">
    <property type="entry name" value="FOLYLPOLYGLU_SYNT_2"/>
    <property type="match status" value="1"/>
</dbReference>
<protein>
    <recommendedName>
        <fullName evidence="8">Dihydrofolate synthase/folylpolyglutamate synthase</fullName>
        <ecNumber evidence="6">6.3.2.12</ecNumber>
        <ecNumber evidence="7">6.3.2.17</ecNumber>
    </recommendedName>
    <alternativeName>
        <fullName evidence="15">Tetrahydrofolylpolyglutamate synthase</fullName>
    </alternativeName>
</protein>
<dbReference type="InterPro" id="IPR036565">
    <property type="entry name" value="Mur-like_cat_sf"/>
</dbReference>
<gene>
    <name evidence="21" type="ORF">GCM10010171_40920</name>
</gene>
<dbReference type="SUPFAM" id="SSF53623">
    <property type="entry name" value="MurD-like peptide ligases, catalytic domain"/>
    <property type="match status" value="1"/>
</dbReference>
<evidence type="ECO:0000256" key="13">
    <source>
        <dbReference type="ARBA" id="ARBA00022842"/>
    </source>
</evidence>
<dbReference type="InterPro" id="IPR001645">
    <property type="entry name" value="Folylpolyglutamate_synth"/>
</dbReference>
<name>A0A918GKI4_9PSEU</name>
<keyword evidence="22" id="KW-1185">Reference proteome</keyword>
<dbReference type="GO" id="GO:0005524">
    <property type="term" value="F:ATP binding"/>
    <property type="evidence" value="ECO:0007669"/>
    <property type="project" value="UniProtKB-KW"/>
</dbReference>
<dbReference type="PANTHER" id="PTHR11136:SF0">
    <property type="entry name" value="DIHYDROFOLATE SYNTHETASE-RELATED"/>
    <property type="match status" value="1"/>
</dbReference>
<dbReference type="GO" id="GO:0005737">
    <property type="term" value="C:cytoplasm"/>
    <property type="evidence" value="ECO:0007669"/>
    <property type="project" value="TreeGrafter"/>
</dbReference>
<feature type="domain" description="Mur ligase C-terminal" evidence="19">
    <location>
        <begin position="302"/>
        <end position="416"/>
    </location>
</feature>
<comment type="subunit">
    <text evidence="5">Monomer.</text>
</comment>
<dbReference type="FunFam" id="3.40.1190.10:FF:000004">
    <property type="entry name" value="Dihydrofolate synthase/folylpolyglutamate synthase"/>
    <property type="match status" value="1"/>
</dbReference>
<comment type="similarity">
    <text evidence="4 18">Belongs to the folylpolyglutamate synthase family.</text>
</comment>
<keyword evidence="10" id="KW-0479">Metal-binding</keyword>
<dbReference type="InterPro" id="IPR004101">
    <property type="entry name" value="Mur_ligase_C"/>
</dbReference>
<dbReference type="GO" id="GO:0046656">
    <property type="term" value="P:folic acid biosynthetic process"/>
    <property type="evidence" value="ECO:0007669"/>
    <property type="project" value="UniProtKB-KW"/>
</dbReference>
<dbReference type="EC" id="6.3.2.12" evidence="6"/>
<dbReference type="GO" id="GO:0046872">
    <property type="term" value="F:metal ion binding"/>
    <property type="evidence" value="ECO:0007669"/>
    <property type="project" value="UniProtKB-KW"/>
</dbReference>
<evidence type="ECO:0000256" key="17">
    <source>
        <dbReference type="ARBA" id="ARBA00049161"/>
    </source>
</evidence>
<keyword evidence="14" id="KW-0289">Folate biosynthesis</keyword>
<evidence type="ECO:0000256" key="18">
    <source>
        <dbReference type="PIRNR" id="PIRNR001563"/>
    </source>
</evidence>
<evidence type="ECO:0000256" key="7">
    <source>
        <dbReference type="ARBA" id="ARBA00013025"/>
    </source>
</evidence>
<evidence type="ECO:0000259" key="19">
    <source>
        <dbReference type="Pfam" id="PF02875"/>
    </source>
</evidence>
<dbReference type="InterPro" id="IPR036615">
    <property type="entry name" value="Mur_ligase_C_dom_sf"/>
</dbReference>
<keyword evidence="13" id="KW-0460">Magnesium</keyword>
<feature type="domain" description="Mur ligase central" evidence="20">
    <location>
        <begin position="47"/>
        <end position="274"/>
    </location>
</feature>
<dbReference type="AlphaFoldDB" id="A0A918GKI4"/>
<evidence type="ECO:0000313" key="22">
    <source>
        <dbReference type="Proteomes" id="UP000660680"/>
    </source>
</evidence>
<evidence type="ECO:0000256" key="1">
    <source>
        <dbReference type="ARBA" id="ARBA00001946"/>
    </source>
</evidence>
<dbReference type="NCBIfam" id="NF047860">
    <property type="entry name" value="Tet-DihydfolSynFolCMyb"/>
    <property type="match status" value="1"/>
</dbReference>
<reference evidence="21" key="2">
    <citation type="submission" date="2020-09" db="EMBL/GenBank/DDBJ databases">
        <authorList>
            <person name="Sun Q."/>
            <person name="Ohkuma M."/>
        </authorList>
    </citation>
    <scope>NUCLEOTIDE SEQUENCE</scope>
    <source>
        <strain evidence="21">JCM 3276</strain>
    </source>
</reference>
<accession>A0A918GKI4</accession>
<evidence type="ECO:0000256" key="4">
    <source>
        <dbReference type="ARBA" id="ARBA00008276"/>
    </source>
</evidence>
<comment type="pathway">
    <text evidence="3">Cofactor biosynthesis; tetrahydrofolylpolyglutamate biosynthesis.</text>
</comment>
<comment type="catalytic activity">
    <reaction evidence="17">
        <text>7,8-dihydropteroate + L-glutamate + ATP = 7,8-dihydrofolate + ADP + phosphate + H(+)</text>
        <dbReference type="Rhea" id="RHEA:23584"/>
        <dbReference type="ChEBI" id="CHEBI:15378"/>
        <dbReference type="ChEBI" id="CHEBI:17839"/>
        <dbReference type="ChEBI" id="CHEBI:29985"/>
        <dbReference type="ChEBI" id="CHEBI:30616"/>
        <dbReference type="ChEBI" id="CHEBI:43474"/>
        <dbReference type="ChEBI" id="CHEBI:57451"/>
        <dbReference type="ChEBI" id="CHEBI:456216"/>
        <dbReference type="EC" id="6.3.2.12"/>
    </reaction>
</comment>
<evidence type="ECO:0000256" key="2">
    <source>
        <dbReference type="ARBA" id="ARBA00004799"/>
    </source>
</evidence>
<evidence type="ECO:0000256" key="3">
    <source>
        <dbReference type="ARBA" id="ARBA00005150"/>
    </source>
</evidence>
<comment type="caution">
    <text evidence="21">The sequence shown here is derived from an EMBL/GenBank/DDBJ whole genome shotgun (WGS) entry which is preliminary data.</text>
</comment>
<evidence type="ECO:0000256" key="16">
    <source>
        <dbReference type="ARBA" id="ARBA00047493"/>
    </source>
</evidence>
<proteinExistence type="inferred from homology"/>
<evidence type="ECO:0000313" key="21">
    <source>
        <dbReference type="EMBL" id="GGS41976.1"/>
    </source>
</evidence>
<dbReference type="NCBIfam" id="TIGR01499">
    <property type="entry name" value="folC"/>
    <property type="match status" value="1"/>
</dbReference>
<dbReference type="GO" id="GO:0008841">
    <property type="term" value="F:dihydrofolate synthase activity"/>
    <property type="evidence" value="ECO:0007669"/>
    <property type="project" value="UniProtKB-EC"/>
</dbReference>
<evidence type="ECO:0000256" key="15">
    <source>
        <dbReference type="ARBA" id="ARBA00030592"/>
    </source>
</evidence>
<dbReference type="EC" id="6.3.2.17" evidence="7"/>
<evidence type="ECO:0000256" key="12">
    <source>
        <dbReference type="ARBA" id="ARBA00022840"/>
    </source>
</evidence>
<dbReference type="EMBL" id="BMRB01000003">
    <property type="protein sequence ID" value="GGS41976.1"/>
    <property type="molecule type" value="Genomic_DNA"/>
</dbReference>
<dbReference type="SUPFAM" id="SSF53244">
    <property type="entry name" value="MurD-like peptide ligases, peptide-binding domain"/>
    <property type="match status" value="1"/>
</dbReference>
<dbReference type="InterPro" id="IPR013221">
    <property type="entry name" value="Mur_ligase_cen"/>
</dbReference>
<dbReference type="GO" id="GO:0004326">
    <property type="term" value="F:tetrahydrofolylpolyglutamate synthase activity"/>
    <property type="evidence" value="ECO:0007669"/>
    <property type="project" value="UniProtKB-EC"/>
</dbReference>
<evidence type="ECO:0000259" key="20">
    <source>
        <dbReference type="Pfam" id="PF08245"/>
    </source>
</evidence>
<evidence type="ECO:0000256" key="11">
    <source>
        <dbReference type="ARBA" id="ARBA00022741"/>
    </source>
</evidence>
<dbReference type="Pfam" id="PF08245">
    <property type="entry name" value="Mur_ligase_M"/>
    <property type="match status" value="1"/>
</dbReference>